<dbReference type="Proteomes" id="UP000586918">
    <property type="component" value="Unassembled WGS sequence"/>
</dbReference>
<protein>
    <submittedName>
        <fullName evidence="1">Uncharacterized protein</fullName>
    </submittedName>
</protein>
<name>A0A848DDW6_9PSEU</name>
<accession>A0A848DDW6</accession>
<dbReference type="AlphaFoldDB" id="A0A848DDW6"/>
<dbReference type="RefSeq" id="WP_169410274.1">
    <property type="nucleotide sequence ID" value="NZ_JAAXKZ010000008.1"/>
</dbReference>
<keyword evidence="2" id="KW-1185">Reference proteome</keyword>
<evidence type="ECO:0000313" key="2">
    <source>
        <dbReference type="Proteomes" id="UP000586918"/>
    </source>
</evidence>
<evidence type="ECO:0000313" key="1">
    <source>
        <dbReference type="EMBL" id="NMH90784.1"/>
    </source>
</evidence>
<gene>
    <name evidence="1" type="ORF">HF519_04135</name>
</gene>
<sequence>MRRPNSTVVIVAGTDAEKVVAGLAGLANVRAVASSRWADASVDRLVAGANAPYVVHDADPLAGVASAWTGFFDGERPPGTVEVAVEAVLAALRDGEALLPDYYVVLDPDSLPGTLKHWWLGVLAGASPSRVVPSPASAAAVRDILSRLPSGRWWPDPPEPWLRGLSRVVPDRAGLPGPATT</sequence>
<organism evidence="1 2">
    <name type="scientific">Pseudonocardia bannensis</name>
    <dbReference type="NCBI Taxonomy" id="630973"/>
    <lineage>
        <taxon>Bacteria</taxon>
        <taxon>Bacillati</taxon>
        <taxon>Actinomycetota</taxon>
        <taxon>Actinomycetes</taxon>
        <taxon>Pseudonocardiales</taxon>
        <taxon>Pseudonocardiaceae</taxon>
        <taxon>Pseudonocardia</taxon>
    </lineage>
</organism>
<comment type="caution">
    <text evidence="1">The sequence shown here is derived from an EMBL/GenBank/DDBJ whole genome shotgun (WGS) entry which is preliminary data.</text>
</comment>
<proteinExistence type="predicted"/>
<reference evidence="1 2" key="1">
    <citation type="submission" date="2020-04" db="EMBL/GenBank/DDBJ databases">
        <authorList>
            <person name="Klaysubun C."/>
            <person name="Duangmal K."/>
            <person name="Lipun K."/>
        </authorList>
    </citation>
    <scope>NUCLEOTIDE SEQUENCE [LARGE SCALE GENOMIC DNA]</scope>
    <source>
        <strain evidence="1 2">DSM 45300</strain>
    </source>
</reference>
<dbReference type="EMBL" id="JAAXKZ010000008">
    <property type="protein sequence ID" value="NMH90784.1"/>
    <property type="molecule type" value="Genomic_DNA"/>
</dbReference>